<dbReference type="EMBL" id="QWEI01000013">
    <property type="protein sequence ID" value="RHW32421.1"/>
    <property type="molecule type" value="Genomic_DNA"/>
</dbReference>
<dbReference type="GO" id="GO:0005524">
    <property type="term" value="F:ATP binding"/>
    <property type="evidence" value="ECO:0007669"/>
    <property type="project" value="UniProtKB-KW"/>
</dbReference>
<evidence type="ECO:0000313" key="5">
    <source>
        <dbReference type="EMBL" id="RHW32421.1"/>
    </source>
</evidence>
<dbReference type="Proteomes" id="UP000265692">
    <property type="component" value="Unassembled WGS sequence"/>
</dbReference>
<dbReference type="PANTHER" id="PTHR43423:SF1">
    <property type="entry name" value="ABC TRANSPORTER I FAMILY MEMBER 17"/>
    <property type="match status" value="1"/>
</dbReference>
<dbReference type="InterPro" id="IPR005670">
    <property type="entry name" value="PstB-like"/>
</dbReference>
<dbReference type="PANTHER" id="PTHR43423">
    <property type="entry name" value="ABC TRANSPORTER I FAMILY MEMBER 17"/>
    <property type="match status" value="1"/>
</dbReference>
<dbReference type="SMART" id="SM00382">
    <property type="entry name" value="AAA"/>
    <property type="match status" value="1"/>
</dbReference>
<keyword evidence="1" id="KW-0813">Transport</keyword>
<evidence type="ECO:0000256" key="1">
    <source>
        <dbReference type="ARBA" id="ARBA00022448"/>
    </source>
</evidence>
<keyword evidence="3 5" id="KW-0067">ATP-binding</keyword>
<dbReference type="GO" id="GO:0016887">
    <property type="term" value="F:ATP hydrolysis activity"/>
    <property type="evidence" value="ECO:0007669"/>
    <property type="project" value="InterPro"/>
</dbReference>
<name>A0A396S384_9BACL</name>
<dbReference type="InterPro" id="IPR017871">
    <property type="entry name" value="ABC_transporter-like_CS"/>
</dbReference>
<proteinExistence type="predicted"/>
<keyword evidence="2" id="KW-0547">Nucleotide-binding</keyword>
<dbReference type="Gene3D" id="3.40.50.300">
    <property type="entry name" value="P-loop containing nucleotide triphosphate hydrolases"/>
    <property type="match status" value="1"/>
</dbReference>
<dbReference type="CDD" id="cd03260">
    <property type="entry name" value="ABC_PstB_phosphate_transporter"/>
    <property type="match status" value="1"/>
</dbReference>
<evidence type="ECO:0000256" key="3">
    <source>
        <dbReference type="ARBA" id="ARBA00022840"/>
    </source>
</evidence>
<organism evidence="5 6">
    <name type="scientific">Ureibacillus yapensis</name>
    <dbReference type="NCBI Taxonomy" id="2304605"/>
    <lineage>
        <taxon>Bacteria</taxon>
        <taxon>Bacillati</taxon>
        <taxon>Bacillota</taxon>
        <taxon>Bacilli</taxon>
        <taxon>Bacillales</taxon>
        <taxon>Caryophanaceae</taxon>
        <taxon>Ureibacillus</taxon>
    </lineage>
</organism>
<dbReference type="RefSeq" id="WP_118877598.1">
    <property type="nucleotide sequence ID" value="NZ_QWEI01000013.1"/>
</dbReference>
<gene>
    <name evidence="5" type="ORF">D1B33_16940</name>
</gene>
<comment type="caution">
    <text evidence="5">The sequence shown here is derived from an EMBL/GenBank/DDBJ whole genome shotgun (WGS) entry which is preliminary data.</text>
</comment>
<evidence type="ECO:0000313" key="6">
    <source>
        <dbReference type="Proteomes" id="UP000265692"/>
    </source>
</evidence>
<reference evidence="5 6" key="1">
    <citation type="submission" date="2018-08" db="EMBL/GenBank/DDBJ databases">
        <title>Lysinibacillus sp. YLB-03 draft genome sequence.</title>
        <authorList>
            <person name="Yu L."/>
        </authorList>
    </citation>
    <scope>NUCLEOTIDE SEQUENCE [LARGE SCALE GENOMIC DNA]</scope>
    <source>
        <strain evidence="5 6">YLB-03</strain>
    </source>
</reference>
<dbReference type="InterPro" id="IPR003593">
    <property type="entry name" value="AAA+_ATPase"/>
</dbReference>
<dbReference type="GO" id="GO:0005315">
    <property type="term" value="F:phosphate transmembrane transporter activity"/>
    <property type="evidence" value="ECO:0007669"/>
    <property type="project" value="InterPro"/>
</dbReference>
<dbReference type="SUPFAM" id="SSF52540">
    <property type="entry name" value="P-loop containing nucleoside triphosphate hydrolases"/>
    <property type="match status" value="1"/>
</dbReference>
<evidence type="ECO:0000256" key="2">
    <source>
        <dbReference type="ARBA" id="ARBA00022741"/>
    </source>
</evidence>
<dbReference type="GO" id="GO:0035435">
    <property type="term" value="P:phosphate ion transmembrane transport"/>
    <property type="evidence" value="ECO:0007669"/>
    <property type="project" value="InterPro"/>
</dbReference>
<dbReference type="AlphaFoldDB" id="A0A396S384"/>
<dbReference type="PROSITE" id="PS00211">
    <property type="entry name" value="ABC_TRANSPORTER_1"/>
    <property type="match status" value="1"/>
</dbReference>
<evidence type="ECO:0000259" key="4">
    <source>
        <dbReference type="PROSITE" id="PS50893"/>
    </source>
</evidence>
<dbReference type="InterPro" id="IPR003439">
    <property type="entry name" value="ABC_transporter-like_ATP-bd"/>
</dbReference>
<protein>
    <submittedName>
        <fullName evidence="5">Phosphate ABC transporter ATP-binding protein</fullName>
    </submittedName>
</protein>
<keyword evidence="6" id="KW-1185">Reference proteome</keyword>
<dbReference type="InterPro" id="IPR027417">
    <property type="entry name" value="P-loop_NTPase"/>
</dbReference>
<dbReference type="Pfam" id="PF00005">
    <property type="entry name" value="ABC_tran"/>
    <property type="match status" value="1"/>
</dbReference>
<feature type="domain" description="ABC transporter" evidence="4">
    <location>
        <begin position="9"/>
        <end position="239"/>
    </location>
</feature>
<dbReference type="GO" id="GO:0016020">
    <property type="term" value="C:membrane"/>
    <property type="evidence" value="ECO:0007669"/>
    <property type="project" value="InterPro"/>
</dbReference>
<dbReference type="PROSITE" id="PS50893">
    <property type="entry name" value="ABC_TRANSPORTER_2"/>
    <property type="match status" value="1"/>
</dbReference>
<sequence>MTQTNQTAIYFENVCYEIDGISILNNITGSFYKGKITTLVGPSGAGKSTLLKMCNNLHSPTSGEILIGSLPIESIEPSTLRKKVGIALQNAPIMKGTVFENIALPYTLQQKKLSEKEAISCLENVGLNPDFLYRSAEDLSGGQKQKVSIARSLLNQPEILLLDEITSALDPTSAKEIEELILKINQQHEVTIIWITHNIEQAKRVGDYTWVLINGQLAESGNSTILTESKNQRIQQFTKGVKEQ</sequence>
<dbReference type="OrthoDB" id="9785080at2"/>
<accession>A0A396S384</accession>